<dbReference type="Pfam" id="PF07729">
    <property type="entry name" value="FCD"/>
    <property type="match status" value="1"/>
</dbReference>
<name>A0ABQ1UT61_9NOCA</name>
<dbReference type="Pfam" id="PF00392">
    <property type="entry name" value="GntR"/>
    <property type="match status" value="1"/>
</dbReference>
<keyword evidence="7" id="KW-1185">Reference proteome</keyword>
<dbReference type="SUPFAM" id="SSF46785">
    <property type="entry name" value="Winged helix' DNA-binding domain"/>
    <property type="match status" value="1"/>
</dbReference>
<feature type="region of interest" description="Disordered" evidence="4">
    <location>
        <begin position="217"/>
        <end position="253"/>
    </location>
</feature>
<evidence type="ECO:0000256" key="2">
    <source>
        <dbReference type="ARBA" id="ARBA00023125"/>
    </source>
</evidence>
<dbReference type="InterPro" id="IPR008920">
    <property type="entry name" value="TF_FadR/GntR_C"/>
</dbReference>
<gene>
    <name evidence="6" type="ORF">GCM10007298_23090</name>
</gene>
<dbReference type="Proteomes" id="UP000632454">
    <property type="component" value="Unassembled WGS sequence"/>
</dbReference>
<keyword evidence="3" id="KW-0804">Transcription</keyword>
<keyword evidence="2" id="KW-0238">DNA-binding</keyword>
<feature type="compositionally biased region" description="Low complexity" evidence="4">
    <location>
        <begin position="218"/>
        <end position="234"/>
    </location>
</feature>
<dbReference type="SUPFAM" id="SSF48008">
    <property type="entry name" value="GntR ligand-binding domain-like"/>
    <property type="match status" value="1"/>
</dbReference>
<dbReference type="InterPro" id="IPR000524">
    <property type="entry name" value="Tscrpt_reg_HTH_GntR"/>
</dbReference>
<evidence type="ECO:0000256" key="1">
    <source>
        <dbReference type="ARBA" id="ARBA00023015"/>
    </source>
</evidence>
<dbReference type="InterPro" id="IPR011711">
    <property type="entry name" value="GntR_C"/>
</dbReference>
<keyword evidence="1" id="KW-0805">Transcription regulation</keyword>
<accession>A0ABQ1UT61</accession>
<dbReference type="InterPro" id="IPR036390">
    <property type="entry name" value="WH_DNA-bd_sf"/>
</dbReference>
<feature type="domain" description="HTH gntR-type" evidence="5">
    <location>
        <begin position="2"/>
        <end position="69"/>
    </location>
</feature>
<dbReference type="PANTHER" id="PTHR43537:SF24">
    <property type="entry name" value="GLUCONATE OPERON TRANSCRIPTIONAL REPRESSOR"/>
    <property type="match status" value="1"/>
</dbReference>
<reference evidence="7" key="1">
    <citation type="journal article" date="2019" name="Int. J. Syst. Evol. Microbiol.">
        <title>The Global Catalogue of Microorganisms (GCM) 10K type strain sequencing project: providing services to taxonomists for standard genome sequencing and annotation.</title>
        <authorList>
            <consortium name="The Broad Institute Genomics Platform"/>
            <consortium name="The Broad Institute Genome Sequencing Center for Infectious Disease"/>
            <person name="Wu L."/>
            <person name="Ma J."/>
        </authorList>
    </citation>
    <scope>NUCLEOTIDE SEQUENCE [LARGE SCALE GENOMIC DNA]</scope>
    <source>
        <strain evidence="7">CCM 7855</strain>
    </source>
</reference>
<sequence length="253" mass="27648">MERAVDRVYSHIRAAILDGRFAPGSRLGEAELAEVTQASRTPVREALRQLEVEGLVEVLPHRGARVYQFTSDDLEEIYDLRMTLEALAAGRAASRITGAQLDQMAGLCDRMEAAALDDDLELVATANMEFHAIVRTASASTRLTSMLSAVIQLPLMMRTFHRYAPEDLHRSAGHHRELIAALRARDEVWADAVMRSHVRAAKAVLLASVRADEELTMAQPAETTAQPAETTAQPGRTTAHHAHTTAQPAQSGV</sequence>
<dbReference type="PRINTS" id="PR00035">
    <property type="entry name" value="HTHGNTR"/>
</dbReference>
<dbReference type="EMBL" id="BMCS01000001">
    <property type="protein sequence ID" value="GGF26561.1"/>
    <property type="molecule type" value="Genomic_DNA"/>
</dbReference>
<dbReference type="CDD" id="cd07377">
    <property type="entry name" value="WHTH_GntR"/>
    <property type="match status" value="1"/>
</dbReference>
<evidence type="ECO:0000256" key="3">
    <source>
        <dbReference type="ARBA" id="ARBA00023163"/>
    </source>
</evidence>
<dbReference type="SMART" id="SM00895">
    <property type="entry name" value="FCD"/>
    <property type="match status" value="1"/>
</dbReference>
<protein>
    <submittedName>
        <fullName evidence="6">GntR family transcriptional regulator</fullName>
    </submittedName>
</protein>
<dbReference type="PANTHER" id="PTHR43537">
    <property type="entry name" value="TRANSCRIPTIONAL REGULATOR, GNTR FAMILY"/>
    <property type="match status" value="1"/>
</dbReference>
<evidence type="ECO:0000259" key="5">
    <source>
        <dbReference type="PROSITE" id="PS50949"/>
    </source>
</evidence>
<proteinExistence type="predicted"/>
<dbReference type="Gene3D" id="1.10.10.10">
    <property type="entry name" value="Winged helix-like DNA-binding domain superfamily/Winged helix DNA-binding domain"/>
    <property type="match status" value="1"/>
</dbReference>
<organism evidence="6 7">
    <name type="scientific">Williamsia phyllosphaerae</name>
    <dbReference type="NCBI Taxonomy" id="885042"/>
    <lineage>
        <taxon>Bacteria</taxon>
        <taxon>Bacillati</taxon>
        <taxon>Actinomycetota</taxon>
        <taxon>Actinomycetes</taxon>
        <taxon>Mycobacteriales</taxon>
        <taxon>Nocardiaceae</taxon>
        <taxon>Williamsia</taxon>
    </lineage>
</organism>
<evidence type="ECO:0000313" key="7">
    <source>
        <dbReference type="Proteomes" id="UP000632454"/>
    </source>
</evidence>
<comment type="caution">
    <text evidence="6">The sequence shown here is derived from an EMBL/GenBank/DDBJ whole genome shotgun (WGS) entry which is preliminary data.</text>
</comment>
<evidence type="ECO:0000313" key="6">
    <source>
        <dbReference type="EMBL" id="GGF26561.1"/>
    </source>
</evidence>
<dbReference type="Gene3D" id="1.20.120.530">
    <property type="entry name" value="GntR ligand-binding domain-like"/>
    <property type="match status" value="1"/>
</dbReference>
<dbReference type="PROSITE" id="PS50949">
    <property type="entry name" value="HTH_GNTR"/>
    <property type="match status" value="1"/>
</dbReference>
<dbReference type="InterPro" id="IPR036388">
    <property type="entry name" value="WH-like_DNA-bd_sf"/>
</dbReference>
<dbReference type="SMART" id="SM00345">
    <property type="entry name" value="HTH_GNTR"/>
    <property type="match status" value="1"/>
</dbReference>
<evidence type="ECO:0000256" key="4">
    <source>
        <dbReference type="SAM" id="MobiDB-lite"/>
    </source>
</evidence>